<evidence type="ECO:0000256" key="1">
    <source>
        <dbReference type="ARBA" id="ARBA00004167"/>
    </source>
</evidence>
<feature type="domain" description="Multidrug resistance protein MdtA-like barrel-sandwich hybrid" evidence="7">
    <location>
        <begin position="53"/>
        <end position="245"/>
    </location>
</feature>
<dbReference type="Pfam" id="PF25917">
    <property type="entry name" value="BSH_RND"/>
    <property type="match status" value="1"/>
</dbReference>
<dbReference type="Proteomes" id="UP000249754">
    <property type="component" value="Unassembled WGS sequence"/>
</dbReference>
<dbReference type="PANTHER" id="PTHR30386:SF26">
    <property type="entry name" value="TRANSPORT PROTEIN COMB"/>
    <property type="match status" value="1"/>
</dbReference>
<dbReference type="PANTHER" id="PTHR30386">
    <property type="entry name" value="MEMBRANE FUSION SUBUNIT OF EMRAB-TOLC MULTIDRUG EFFLUX PUMP"/>
    <property type="match status" value="1"/>
</dbReference>
<comment type="caution">
    <text evidence="8">The sequence shown here is derived from an EMBL/GenBank/DDBJ whole genome shotgun (WGS) entry which is preliminary data.</text>
</comment>
<comment type="subcellular location">
    <subcellularLocation>
        <location evidence="1">Membrane</location>
        <topology evidence="1">Single-pass membrane protein</topology>
    </subcellularLocation>
</comment>
<protein>
    <submittedName>
        <fullName evidence="8">Membrane fusion protein (Multidrug efflux system)</fullName>
    </submittedName>
</protein>
<keyword evidence="4 6" id="KW-0472">Membrane</keyword>
<evidence type="ECO:0000256" key="6">
    <source>
        <dbReference type="SAM" id="Phobius"/>
    </source>
</evidence>
<gene>
    <name evidence="8" type="ORF">LY11_00413</name>
</gene>
<dbReference type="Gene3D" id="2.40.50.100">
    <property type="match status" value="1"/>
</dbReference>
<evidence type="ECO:0000256" key="3">
    <source>
        <dbReference type="ARBA" id="ARBA00022989"/>
    </source>
</evidence>
<name>A0A327THL7_9SPHI</name>
<feature type="coiled-coil region" evidence="5">
    <location>
        <begin position="83"/>
        <end position="110"/>
    </location>
</feature>
<organism evidence="8 9">
    <name type="scientific">Pedobacter cryoconitis</name>
    <dbReference type="NCBI Taxonomy" id="188932"/>
    <lineage>
        <taxon>Bacteria</taxon>
        <taxon>Pseudomonadati</taxon>
        <taxon>Bacteroidota</taxon>
        <taxon>Sphingobacteriia</taxon>
        <taxon>Sphingobacteriales</taxon>
        <taxon>Sphingobacteriaceae</taxon>
        <taxon>Pedobacter</taxon>
    </lineage>
</organism>
<evidence type="ECO:0000259" key="7">
    <source>
        <dbReference type="Pfam" id="PF25917"/>
    </source>
</evidence>
<evidence type="ECO:0000256" key="4">
    <source>
        <dbReference type="ARBA" id="ARBA00023136"/>
    </source>
</evidence>
<dbReference type="GO" id="GO:0055085">
    <property type="term" value="P:transmembrane transport"/>
    <property type="evidence" value="ECO:0007669"/>
    <property type="project" value="InterPro"/>
</dbReference>
<proteinExistence type="predicted"/>
<dbReference type="AlphaFoldDB" id="A0A327THL7"/>
<keyword evidence="2 6" id="KW-0812">Transmembrane</keyword>
<accession>A0A327THL7</accession>
<evidence type="ECO:0000313" key="9">
    <source>
        <dbReference type="Proteomes" id="UP000249754"/>
    </source>
</evidence>
<keyword evidence="3 6" id="KW-1133">Transmembrane helix</keyword>
<feature type="transmembrane region" description="Helical" evidence="6">
    <location>
        <begin position="12"/>
        <end position="33"/>
    </location>
</feature>
<sequence length="347" mass="38128">MERKRPHAGNITLSIVAALVVVTGIFYAVSYLLRMQKYEETNDAQVEANINPVSARAGGYIKKVWFNEHLPVQAGDTLITIEDREYKARLQEAQAAVDDAHAQLKMLDASVYAAEVATTVNKDQIEGAKARQWQSQQDINRYKNLVKAEAVTGAEFEQVKAHYDVAVSDFNASKSSLTASKARILELKSKTGLLLADLKKKEAQLELARINLSYTVITAPYSGRLGRKTVLTGQQIQPGQPLVYIINEKEKWVTANFLETQVGGMHIGQVVDISVDALDGAHYSGTIEAISGSTGSKFSLLPPDNSSGNFVKIVQRIPVKIKLNQDDMNAVKVGMNVIVSIQKQRKS</sequence>
<evidence type="ECO:0000313" key="8">
    <source>
        <dbReference type="EMBL" id="RAJ37337.1"/>
    </source>
</evidence>
<evidence type="ECO:0000256" key="5">
    <source>
        <dbReference type="SAM" id="Coils"/>
    </source>
</evidence>
<dbReference type="RefSeq" id="WP_211321465.1">
    <property type="nucleotide sequence ID" value="NZ_QLLR01000001.1"/>
</dbReference>
<evidence type="ECO:0000256" key="2">
    <source>
        <dbReference type="ARBA" id="ARBA00022692"/>
    </source>
</evidence>
<keyword evidence="5" id="KW-0175">Coiled coil</keyword>
<dbReference type="InterPro" id="IPR058625">
    <property type="entry name" value="MdtA-like_BSH"/>
</dbReference>
<dbReference type="EMBL" id="QLLR01000001">
    <property type="protein sequence ID" value="RAJ37337.1"/>
    <property type="molecule type" value="Genomic_DNA"/>
</dbReference>
<dbReference type="GO" id="GO:0016020">
    <property type="term" value="C:membrane"/>
    <property type="evidence" value="ECO:0007669"/>
    <property type="project" value="UniProtKB-SubCell"/>
</dbReference>
<dbReference type="SUPFAM" id="SSF111369">
    <property type="entry name" value="HlyD-like secretion proteins"/>
    <property type="match status" value="2"/>
</dbReference>
<reference evidence="8 9" key="1">
    <citation type="submission" date="2018-06" db="EMBL/GenBank/DDBJ databases">
        <title>Genomic Encyclopedia of Archaeal and Bacterial Type Strains, Phase II (KMG-II): from individual species to whole genera.</title>
        <authorList>
            <person name="Goeker M."/>
        </authorList>
    </citation>
    <scope>NUCLEOTIDE SEQUENCE [LARGE SCALE GENOMIC DNA]</scope>
    <source>
        <strain evidence="8 9">DSM 14825</strain>
    </source>
</reference>
<dbReference type="Gene3D" id="1.10.287.470">
    <property type="entry name" value="Helix hairpin bin"/>
    <property type="match status" value="1"/>
</dbReference>
<dbReference type="Gene3D" id="2.40.30.170">
    <property type="match status" value="1"/>
</dbReference>
<dbReference type="InterPro" id="IPR050739">
    <property type="entry name" value="MFP"/>
</dbReference>